<dbReference type="InterPro" id="IPR001471">
    <property type="entry name" value="AP2/ERF_dom"/>
</dbReference>
<evidence type="ECO:0000313" key="9">
    <source>
        <dbReference type="Proteomes" id="UP001497457"/>
    </source>
</evidence>
<evidence type="ECO:0000259" key="7">
    <source>
        <dbReference type="PROSITE" id="PS51032"/>
    </source>
</evidence>
<keyword evidence="4" id="KW-0804">Transcription</keyword>
<feature type="domain" description="AP2/ERF" evidence="7">
    <location>
        <begin position="148"/>
        <end position="206"/>
    </location>
</feature>
<proteinExistence type="predicted"/>
<dbReference type="Pfam" id="PF00847">
    <property type="entry name" value="AP2"/>
    <property type="match status" value="1"/>
</dbReference>
<reference evidence="8" key="1">
    <citation type="submission" date="2024-10" db="EMBL/GenBank/DDBJ databases">
        <authorList>
            <person name="Ryan C."/>
        </authorList>
    </citation>
    <scope>NUCLEOTIDE SEQUENCE [LARGE SCALE GENOMIC DNA]</scope>
</reference>
<dbReference type="PANTHER" id="PTHR31190">
    <property type="entry name" value="DNA-BINDING DOMAIN"/>
    <property type="match status" value="1"/>
</dbReference>
<sequence length="295" mass="31889">MEPYNNSYSNCYPLYHHDHDYDTVVSAAYAHSALSHLSSCSSNSSRAAAVKPSSHSPPTYQKQQQHLIRFSSDGGMLDECFGCQDDGMCMEQFSALMGTASISNIDARSPRTASTPAHASPSPTPATSGIEEPGGVPAVSNCGEEKPPLIGVRKRPWGKFAAEIRDSTRGGARVWLGTFDTPEDAALAYDQAAFAMRSTAAVLNFPLRRVQESLRALGLTTTGAGDSPVLALKRRHRIRKRTQSKTKTRKQNGDACKEKQQQCDALELEDLGADYLEELLGLSHSSPTAPALPFT</sequence>
<dbReference type="SUPFAM" id="SSF54171">
    <property type="entry name" value="DNA-binding domain"/>
    <property type="match status" value="1"/>
</dbReference>
<keyword evidence="9" id="KW-1185">Reference proteome</keyword>
<feature type="region of interest" description="Disordered" evidence="6">
    <location>
        <begin position="239"/>
        <end position="258"/>
    </location>
</feature>
<keyword evidence="3" id="KW-0238">DNA-binding</keyword>
<protein>
    <recommendedName>
        <fullName evidence="7">AP2/ERF domain-containing protein</fullName>
    </recommendedName>
</protein>
<keyword evidence="2" id="KW-0805">Transcription regulation</keyword>
<dbReference type="GO" id="GO:0005634">
    <property type="term" value="C:nucleus"/>
    <property type="evidence" value="ECO:0007669"/>
    <property type="project" value="UniProtKB-SubCell"/>
</dbReference>
<feature type="region of interest" description="Disordered" evidence="6">
    <location>
        <begin position="107"/>
        <end position="147"/>
    </location>
</feature>
<evidence type="ECO:0000313" key="8">
    <source>
        <dbReference type="EMBL" id="CAL4994083.1"/>
    </source>
</evidence>
<dbReference type="EMBL" id="OZ075134">
    <property type="protein sequence ID" value="CAL4994083.1"/>
    <property type="molecule type" value="Genomic_DNA"/>
</dbReference>
<feature type="compositionally biased region" description="Basic residues" evidence="6">
    <location>
        <begin position="239"/>
        <end position="250"/>
    </location>
</feature>
<dbReference type="AlphaFoldDB" id="A0ABC9BAJ7"/>
<evidence type="ECO:0000256" key="4">
    <source>
        <dbReference type="ARBA" id="ARBA00023163"/>
    </source>
</evidence>
<dbReference type="Proteomes" id="UP001497457">
    <property type="component" value="Chromosome 24b"/>
</dbReference>
<evidence type="ECO:0000256" key="3">
    <source>
        <dbReference type="ARBA" id="ARBA00023125"/>
    </source>
</evidence>
<dbReference type="InterPro" id="IPR036955">
    <property type="entry name" value="AP2/ERF_dom_sf"/>
</dbReference>
<dbReference type="PANTHER" id="PTHR31190:SF281">
    <property type="entry name" value="AP2_ERF DOMAIN-CONTAINING PROTEIN"/>
    <property type="match status" value="1"/>
</dbReference>
<keyword evidence="5" id="KW-0539">Nucleus</keyword>
<evidence type="ECO:0000256" key="2">
    <source>
        <dbReference type="ARBA" id="ARBA00023015"/>
    </source>
</evidence>
<gene>
    <name evidence="8" type="ORF">URODEC1_LOCUS61779</name>
</gene>
<organism evidence="8 9">
    <name type="scientific">Urochloa decumbens</name>
    <dbReference type="NCBI Taxonomy" id="240449"/>
    <lineage>
        <taxon>Eukaryota</taxon>
        <taxon>Viridiplantae</taxon>
        <taxon>Streptophyta</taxon>
        <taxon>Embryophyta</taxon>
        <taxon>Tracheophyta</taxon>
        <taxon>Spermatophyta</taxon>
        <taxon>Magnoliopsida</taxon>
        <taxon>Liliopsida</taxon>
        <taxon>Poales</taxon>
        <taxon>Poaceae</taxon>
        <taxon>PACMAD clade</taxon>
        <taxon>Panicoideae</taxon>
        <taxon>Panicodae</taxon>
        <taxon>Paniceae</taxon>
        <taxon>Melinidinae</taxon>
        <taxon>Urochloa</taxon>
    </lineage>
</organism>
<dbReference type="InterPro" id="IPR044808">
    <property type="entry name" value="ERF_plant"/>
</dbReference>
<dbReference type="PROSITE" id="PS51032">
    <property type="entry name" value="AP2_ERF"/>
    <property type="match status" value="1"/>
</dbReference>
<dbReference type="PRINTS" id="PR00367">
    <property type="entry name" value="ETHRSPELEMNT"/>
</dbReference>
<dbReference type="InterPro" id="IPR016177">
    <property type="entry name" value="DNA-bd_dom_sf"/>
</dbReference>
<dbReference type="SMART" id="SM00380">
    <property type="entry name" value="AP2"/>
    <property type="match status" value="1"/>
</dbReference>
<dbReference type="GO" id="GO:0003677">
    <property type="term" value="F:DNA binding"/>
    <property type="evidence" value="ECO:0007669"/>
    <property type="project" value="UniProtKB-KW"/>
</dbReference>
<dbReference type="FunFam" id="3.30.730.10:FF:000001">
    <property type="entry name" value="Ethylene-responsive transcription factor 2"/>
    <property type="match status" value="1"/>
</dbReference>
<evidence type="ECO:0000256" key="5">
    <source>
        <dbReference type="ARBA" id="ARBA00023242"/>
    </source>
</evidence>
<evidence type="ECO:0000256" key="6">
    <source>
        <dbReference type="SAM" id="MobiDB-lite"/>
    </source>
</evidence>
<feature type="compositionally biased region" description="Low complexity" evidence="6">
    <location>
        <begin position="112"/>
        <end position="128"/>
    </location>
</feature>
<name>A0ABC9BAJ7_9POAL</name>
<accession>A0ABC9BAJ7</accession>
<evidence type="ECO:0000256" key="1">
    <source>
        <dbReference type="ARBA" id="ARBA00004123"/>
    </source>
</evidence>
<dbReference type="CDD" id="cd00018">
    <property type="entry name" value="AP2"/>
    <property type="match status" value="1"/>
</dbReference>
<dbReference type="Gene3D" id="3.30.730.10">
    <property type="entry name" value="AP2/ERF domain"/>
    <property type="match status" value="1"/>
</dbReference>
<comment type="subcellular location">
    <subcellularLocation>
        <location evidence="1">Nucleus</location>
    </subcellularLocation>
</comment>